<dbReference type="EMBL" id="AATP01000004">
    <property type="protein sequence ID" value="EAU41143.1"/>
    <property type="molecule type" value="Genomic_DNA"/>
</dbReference>
<organism evidence="1 2">
    <name type="scientific">Fulvimarina pelagi HTCC2506</name>
    <dbReference type="NCBI Taxonomy" id="314231"/>
    <lineage>
        <taxon>Bacteria</taxon>
        <taxon>Pseudomonadati</taxon>
        <taxon>Pseudomonadota</taxon>
        <taxon>Alphaproteobacteria</taxon>
        <taxon>Hyphomicrobiales</taxon>
        <taxon>Aurantimonadaceae</taxon>
        <taxon>Fulvimarina</taxon>
    </lineage>
</organism>
<evidence type="ECO:0000313" key="1">
    <source>
        <dbReference type="EMBL" id="EAU41143.1"/>
    </source>
</evidence>
<name>Q0G1D8_9HYPH</name>
<comment type="caution">
    <text evidence="1">The sequence shown here is derived from an EMBL/GenBank/DDBJ whole genome shotgun (WGS) entry which is preliminary data.</text>
</comment>
<dbReference type="AlphaFoldDB" id="Q0G1D8"/>
<accession>Q0G1D8</accession>
<gene>
    <name evidence="1" type="ORF">FP2506_12789</name>
</gene>
<proteinExistence type="predicted"/>
<dbReference type="HOGENOM" id="CLU_2990160_0_0_5"/>
<protein>
    <submittedName>
        <fullName evidence="1">Uncharacterized protein</fullName>
    </submittedName>
</protein>
<evidence type="ECO:0000313" key="2">
    <source>
        <dbReference type="Proteomes" id="UP000004310"/>
    </source>
</evidence>
<reference evidence="1 2" key="1">
    <citation type="journal article" date="2010" name="J. Bacteriol.">
        <title>Genome sequence of Fulvimarina pelagi HTCC2506T, a Mn(II)-oxidizing alphaproteobacterium possessing an aerobic anoxygenic photosynthetic gene cluster and Xanthorhodopsin.</title>
        <authorList>
            <person name="Kang I."/>
            <person name="Oh H.M."/>
            <person name="Lim S.I."/>
            <person name="Ferriera S."/>
            <person name="Giovannoni S.J."/>
            <person name="Cho J.C."/>
        </authorList>
    </citation>
    <scope>NUCLEOTIDE SEQUENCE [LARGE SCALE GENOMIC DNA]</scope>
    <source>
        <strain evidence="1 2">HTCC2506</strain>
    </source>
</reference>
<sequence length="57" mass="6442">MKRDEASDGSDLDRFILFSISIAVQARIRRRPKSAIIGDRASCRAVRYMARRAASET</sequence>
<keyword evidence="2" id="KW-1185">Reference proteome</keyword>
<dbReference type="Proteomes" id="UP000004310">
    <property type="component" value="Unassembled WGS sequence"/>
</dbReference>